<keyword evidence="2" id="KW-1133">Transmembrane helix</keyword>
<feature type="transmembrane region" description="Helical" evidence="2">
    <location>
        <begin position="40"/>
        <end position="62"/>
    </location>
</feature>
<feature type="transmembrane region" description="Helical" evidence="2">
    <location>
        <begin position="69"/>
        <end position="90"/>
    </location>
</feature>
<dbReference type="AlphaFoldDB" id="A0A0G3HF75"/>
<keyword evidence="4" id="KW-1185">Reference proteome</keyword>
<dbReference type="KEGG" id="cut:CUTER_10170"/>
<dbReference type="STRING" id="1072256.CUTER_10170"/>
<dbReference type="RefSeq" id="WP_052844116.1">
    <property type="nucleotide sequence ID" value="NZ_CP011546.1"/>
</dbReference>
<feature type="region of interest" description="Disordered" evidence="1">
    <location>
        <begin position="196"/>
        <end position="215"/>
    </location>
</feature>
<dbReference type="Proteomes" id="UP000035548">
    <property type="component" value="Chromosome"/>
</dbReference>
<feature type="transmembrane region" description="Helical" evidence="2">
    <location>
        <begin position="169"/>
        <end position="187"/>
    </location>
</feature>
<feature type="transmembrane region" description="Helical" evidence="2">
    <location>
        <begin position="136"/>
        <end position="157"/>
    </location>
</feature>
<accession>A0A0G3HF75</accession>
<protein>
    <submittedName>
        <fullName evidence="3">Uncharacterized protein</fullName>
    </submittedName>
</protein>
<feature type="transmembrane region" description="Helical" evidence="2">
    <location>
        <begin position="7"/>
        <end position="28"/>
    </location>
</feature>
<name>A0A0G3HF75_9CORY</name>
<gene>
    <name evidence="3" type="ORF">CUTER_10170</name>
</gene>
<evidence type="ECO:0000256" key="1">
    <source>
        <dbReference type="SAM" id="MobiDB-lite"/>
    </source>
</evidence>
<organism evidence="3 4">
    <name type="scientific">Corynebacterium uterequi</name>
    <dbReference type="NCBI Taxonomy" id="1072256"/>
    <lineage>
        <taxon>Bacteria</taxon>
        <taxon>Bacillati</taxon>
        <taxon>Actinomycetota</taxon>
        <taxon>Actinomycetes</taxon>
        <taxon>Mycobacteriales</taxon>
        <taxon>Corynebacteriaceae</taxon>
        <taxon>Corynebacterium</taxon>
    </lineage>
</organism>
<evidence type="ECO:0000313" key="4">
    <source>
        <dbReference type="Proteomes" id="UP000035548"/>
    </source>
</evidence>
<dbReference type="EMBL" id="CP011546">
    <property type="protein sequence ID" value="AKK12001.1"/>
    <property type="molecule type" value="Genomic_DNA"/>
</dbReference>
<proteinExistence type="predicted"/>
<dbReference type="OrthoDB" id="4413989at2"/>
<sequence>MRRRHIGLLTLIIVLVAVVSVLSNIMSVAELEGRAPRVDYVRGVASKLVNSGTLWAAVPFVAGAWSRRWWVGAVAGCAAAMASLVVHYGLGTIFGMFTPMDWVYNAQWFFLALVLCPLLGLMGFGSQRPGLIGDVLLFTVPVGALAEPLVTSLFTPWERLPWPDRYSDITTGAVLVLAGAAGVVWAAREVRRRHTRLTPGGRRRAGGGSPRHARR</sequence>
<keyword evidence="2" id="KW-0472">Membrane</keyword>
<reference evidence="4" key="2">
    <citation type="submission" date="2015-05" db="EMBL/GenBank/DDBJ databases">
        <title>Complete genome sequence of Corynebacterium uterequi DSM 45634, isolated from the uterus of a maiden mare.</title>
        <authorList>
            <person name="Ruckert C."/>
            <person name="Albersmeier A."/>
            <person name="Winkler A."/>
            <person name="Tauch A."/>
        </authorList>
    </citation>
    <scope>NUCLEOTIDE SEQUENCE [LARGE SCALE GENOMIC DNA]</scope>
    <source>
        <strain evidence="4">DSM 45634</strain>
    </source>
</reference>
<feature type="transmembrane region" description="Helical" evidence="2">
    <location>
        <begin position="102"/>
        <end position="124"/>
    </location>
</feature>
<evidence type="ECO:0000256" key="2">
    <source>
        <dbReference type="SAM" id="Phobius"/>
    </source>
</evidence>
<reference evidence="3 4" key="1">
    <citation type="journal article" date="2015" name="Genome Announc.">
        <title>Virulence Factor Genes Detected in the Complete Genome Sequence of Corynebacterium uterequi DSM 45634, Isolated from the Uterus of a Maiden Mare.</title>
        <authorList>
            <person name="Ruckert C."/>
            <person name="Kriete M."/>
            <person name="Jaenicke S."/>
            <person name="Winkler A."/>
            <person name="Tauch A."/>
        </authorList>
    </citation>
    <scope>NUCLEOTIDE SEQUENCE [LARGE SCALE GENOMIC DNA]</scope>
    <source>
        <strain evidence="3 4">DSM 45634</strain>
    </source>
</reference>
<keyword evidence="2" id="KW-0812">Transmembrane</keyword>
<evidence type="ECO:0000313" key="3">
    <source>
        <dbReference type="EMBL" id="AKK12001.1"/>
    </source>
</evidence>